<proteinExistence type="predicted"/>
<dbReference type="Proteomes" id="UP000318431">
    <property type="component" value="Unassembled WGS sequence"/>
</dbReference>
<evidence type="ECO:0000313" key="2">
    <source>
        <dbReference type="Proteomes" id="UP000318431"/>
    </source>
</evidence>
<dbReference type="EMBL" id="VLLB01000001">
    <property type="protein sequence ID" value="TWI69044.1"/>
    <property type="molecule type" value="Genomic_DNA"/>
</dbReference>
<protein>
    <submittedName>
        <fullName evidence="1">Uncharacterized protein</fullName>
    </submittedName>
</protein>
<comment type="caution">
    <text evidence="1">The sequence shown here is derived from an EMBL/GenBank/DDBJ whole genome shotgun (WGS) entry which is preliminary data.</text>
</comment>
<dbReference type="AlphaFoldDB" id="A0A562RKB6"/>
<gene>
    <name evidence="1" type="ORF">IP91_00109</name>
</gene>
<organism evidence="1 2">
    <name type="scientific">Pseudoduganella lurida</name>
    <dbReference type="NCBI Taxonomy" id="1036180"/>
    <lineage>
        <taxon>Bacteria</taxon>
        <taxon>Pseudomonadati</taxon>
        <taxon>Pseudomonadota</taxon>
        <taxon>Betaproteobacteria</taxon>
        <taxon>Burkholderiales</taxon>
        <taxon>Oxalobacteraceae</taxon>
        <taxon>Telluria group</taxon>
        <taxon>Pseudoduganella</taxon>
    </lineage>
</organism>
<dbReference type="RefSeq" id="WP_145646746.1">
    <property type="nucleotide sequence ID" value="NZ_VLLB01000001.1"/>
</dbReference>
<reference evidence="1 2" key="1">
    <citation type="journal article" date="2015" name="Stand. Genomic Sci.">
        <title>Genomic Encyclopedia of Bacterial and Archaeal Type Strains, Phase III: the genomes of soil and plant-associated and newly described type strains.</title>
        <authorList>
            <person name="Whitman W.B."/>
            <person name="Woyke T."/>
            <person name="Klenk H.P."/>
            <person name="Zhou Y."/>
            <person name="Lilburn T.G."/>
            <person name="Beck B.J."/>
            <person name="De Vos P."/>
            <person name="Vandamme P."/>
            <person name="Eisen J.A."/>
            <person name="Garrity G."/>
            <person name="Hugenholtz P."/>
            <person name="Kyrpides N.C."/>
        </authorList>
    </citation>
    <scope>NUCLEOTIDE SEQUENCE [LARGE SCALE GENOMIC DNA]</scope>
    <source>
        <strain evidence="1 2">CGMCC 1.10822</strain>
    </source>
</reference>
<name>A0A562RKB6_9BURK</name>
<accession>A0A562RKB6</accession>
<keyword evidence="2" id="KW-1185">Reference proteome</keyword>
<evidence type="ECO:0000313" key="1">
    <source>
        <dbReference type="EMBL" id="TWI69044.1"/>
    </source>
</evidence>
<sequence>MDYNELLFAYKVRHEALTDLAQRFPNGLRKDQFQEELKQVVREIVGHTQSIAADIAILVRD</sequence>